<organism evidence="1 2">
    <name type="scientific">Gossypium aridum</name>
    <name type="common">American cotton</name>
    <name type="synonym">Erioxylum aridum</name>
    <dbReference type="NCBI Taxonomy" id="34290"/>
    <lineage>
        <taxon>Eukaryota</taxon>
        <taxon>Viridiplantae</taxon>
        <taxon>Streptophyta</taxon>
        <taxon>Embryophyta</taxon>
        <taxon>Tracheophyta</taxon>
        <taxon>Spermatophyta</taxon>
        <taxon>Magnoliopsida</taxon>
        <taxon>eudicotyledons</taxon>
        <taxon>Gunneridae</taxon>
        <taxon>Pentapetalae</taxon>
        <taxon>rosids</taxon>
        <taxon>malvids</taxon>
        <taxon>Malvales</taxon>
        <taxon>Malvaceae</taxon>
        <taxon>Malvoideae</taxon>
        <taxon>Gossypium</taxon>
    </lineage>
</organism>
<name>A0A7J8YMJ6_GOSAI</name>
<reference evidence="1 2" key="1">
    <citation type="journal article" date="2019" name="Genome Biol. Evol.">
        <title>Insights into the evolution of the New World diploid cottons (Gossypium, subgenus Houzingenia) based on genome sequencing.</title>
        <authorList>
            <person name="Grover C.E."/>
            <person name="Arick M.A. 2nd"/>
            <person name="Thrash A."/>
            <person name="Conover J.L."/>
            <person name="Sanders W.S."/>
            <person name="Peterson D.G."/>
            <person name="Frelichowski J.E."/>
            <person name="Scheffler J.A."/>
            <person name="Scheffler B.E."/>
            <person name="Wendel J.F."/>
        </authorList>
    </citation>
    <scope>NUCLEOTIDE SEQUENCE [LARGE SCALE GENOMIC DNA]</scope>
    <source>
        <strain evidence="1">185</strain>
        <tissue evidence="1">Leaf</tissue>
    </source>
</reference>
<evidence type="ECO:0000313" key="1">
    <source>
        <dbReference type="EMBL" id="MBA0700813.1"/>
    </source>
</evidence>
<keyword evidence="2" id="KW-1185">Reference proteome</keyword>
<proteinExistence type="predicted"/>
<accession>A0A7J8YMJ6</accession>
<dbReference type="EMBL" id="JABFAA010110451">
    <property type="protein sequence ID" value="MBA0700813.1"/>
    <property type="molecule type" value="Genomic_DNA"/>
</dbReference>
<comment type="caution">
    <text evidence="1">The sequence shown here is derived from an EMBL/GenBank/DDBJ whole genome shotgun (WGS) entry which is preliminary data.</text>
</comment>
<sequence length="81" mass="9171">MIKADKAYSRAATIPSFLKRPMSITEMSKQWDFILPHPDTKKRVNVFALSIYGSLSACWRAGEGSFIGCAQLLLAWFNSHY</sequence>
<dbReference type="AlphaFoldDB" id="A0A7J8YMJ6"/>
<evidence type="ECO:0000313" key="2">
    <source>
        <dbReference type="Proteomes" id="UP000593577"/>
    </source>
</evidence>
<gene>
    <name evidence="1" type="ORF">Goari_022599</name>
</gene>
<dbReference type="Proteomes" id="UP000593577">
    <property type="component" value="Unassembled WGS sequence"/>
</dbReference>
<protein>
    <submittedName>
        <fullName evidence="1">Uncharacterized protein</fullName>
    </submittedName>
</protein>